<keyword evidence="1" id="KW-0175">Coiled coil</keyword>
<dbReference type="EMBL" id="JACHGF010000002">
    <property type="protein sequence ID" value="MBB5282927.1"/>
    <property type="molecule type" value="Genomic_DNA"/>
</dbReference>
<gene>
    <name evidence="3" type="ORF">HNQ92_001053</name>
</gene>
<dbReference type="InterPro" id="IPR011049">
    <property type="entry name" value="Serralysin-like_metalloprot_C"/>
</dbReference>
<keyword evidence="2" id="KW-0732">Signal</keyword>
<accession>A0A840TME5</accession>
<dbReference type="Gene3D" id="2.150.10.10">
    <property type="entry name" value="Serralysin-like metalloprotease, C-terminal"/>
    <property type="match status" value="1"/>
</dbReference>
<dbReference type="AlphaFoldDB" id="A0A840TME5"/>
<evidence type="ECO:0000313" key="3">
    <source>
        <dbReference type="EMBL" id="MBB5282927.1"/>
    </source>
</evidence>
<evidence type="ECO:0000256" key="1">
    <source>
        <dbReference type="SAM" id="Coils"/>
    </source>
</evidence>
<dbReference type="Proteomes" id="UP000557307">
    <property type="component" value="Unassembled WGS sequence"/>
</dbReference>
<protein>
    <recommendedName>
        <fullName evidence="5">Peptidase S74 domain-containing protein</fullName>
    </recommendedName>
</protein>
<evidence type="ECO:0000256" key="2">
    <source>
        <dbReference type="SAM" id="SignalP"/>
    </source>
</evidence>
<sequence length="411" mass="43015">MFKKIPFMIPVLGCLAMAASGQDVIKFGTTRFAHRTGSANTGVGFNAGAALTPSSQTAVGNTLIGHYAGAANNTGGNNTFIGDVAGANTTSGHANVAVGRAAGYTNTIGQENTWIGTQAGALNTQGNFNTFLGRSAGVVNTLGNNNTFVGRRAGAVNTTGTDNVFIGAESTAVGPLASSLQNVVALGTNAKVAVSNAIVLGDTLNPHIKVGIGTASPRYPLDVKGAIHIRGGSNGPGQLLFSSRTFLEADEKDFLVLSGGRPGESGLRFAHLKGKASELGGTRHALSVDAQGRVGLYPLALTADQVRLQVTDVSQWADFVFSPGHPTRSIRELADFIAIHQHLPSLPPAQEMVSQGRSLQGLMVNLVQAQEEQALYTLQLQAENERLGRETQALREELQELKRLVQQLQAR</sequence>
<evidence type="ECO:0000313" key="4">
    <source>
        <dbReference type="Proteomes" id="UP000557307"/>
    </source>
</evidence>
<keyword evidence="4" id="KW-1185">Reference proteome</keyword>
<dbReference type="RefSeq" id="WP_184171894.1">
    <property type="nucleotide sequence ID" value="NZ_JACHGF010000002.1"/>
</dbReference>
<feature type="chain" id="PRO_5032286070" description="Peptidase S74 domain-containing protein" evidence="2">
    <location>
        <begin position="19"/>
        <end position="411"/>
    </location>
</feature>
<evidence type="ECO:0008006" key="5">
    <source>
        <dbReference type="Google" id="ProtNLM"/>
    </source>
</evidence>
<feature type="coiled-coil region" evidence="1">
    <location>
        <begin position="366"/>
        <end position="411"/>
    </location>
</feature>
<reference evidence="3 4" key="1">
    <citation type="submission" date="2020-08" db="EMBL/GenBank/DDBJ databases">
        <title>Genomic Encyclopedia of Type Strains, Phase IV (KMG-IV): sequencing the most valuable type-strain genomes for metagenomic binning, comparative biology and taxonomic classification.</title>
        <authorList>
            <person name="Goeker M."/>
        </authorList>
    </citation>
    <scope>NUCLEOTIDE SEQUENCE [LARGE SCALE GENOMIC DNA]</scope>
    <source>
        <strain evidence="3 4">DSM 105074</strain>
    </source>
</reference>
<organism evidence="3 4">
    <name type="scientific">Rhabdobacter roseus</name>
    <dbReference type="NCBI Taxonomy" id="1655419"/>
    <lineage>
        <taxon>Bacteria</taxon>
        <taxon>Pseudomonadati</taxon>
        <taxon>Bacteroidota</taxon>
        <taxon>Cytophagia</taxon>
        <taxon>Cytophagales</taxon>
        <taxon>Cytophagaceae</taxon>
        <taxon>Rhabdobacter</taxon>
    </lineage>
</organism>
<name>A0A840TME5_9BACT</name>
<proteinExistence type="predicted"/>
<comment type="caution">
    <text evidence="3">The sequence shown here is derived from an EMBL/GenBank/DDBJ whole genome shotgun (WGS) entry which is preliminary data.</text>
</comment>
<feature type="signal peptide" evidence="2">
    <location>
        <begin position="1"/>
        <end position="18"/>
    </location>
</feature>